<name>A0A1H9IBC4_9BACI</name>
<organism evidence="1 2">
    <name type="scientific">Lysinibacillus fusiformis</name>
    <dbReference type="NCBI Taxonomy" id="28031"/>
    <lineage>
        <taxon>Bacteria</taxon>
        <taxon>Bacillati</taxon>
        <taxon>Bacillota</taxon>
        <taxon>Bacilli</taxon>
        <taxon>Bacillales</taxon>
        <taxon>Bacillaceae</taxon>
        <taxon>Lysinibacillus</taxon>
    </lineage>
</organism>
<proteinExistence type="predicted"/>
<reference evidence="1 2" key="1">
    <citation type="submission" date="2016-10" db="EMBL/GenBank/DDBJ databases">
        <authorList>
            <person name="Varghese N."/>
            <person name="Submissions S."/>
        </authorList>
    </citation>
    <scope>NUCLEOTIDE SEQUENCE [LARGE SCALE GENOMIC DNA]</scope>
    <source>
        <strain evidence="1 2">TC-13</strain>
    </source>
</reference>
<comment type="caution">
    <text evidence="1">The sequence shown here is derived from an EMBL/GenBank/DDBJ whole genome shotgun (WGS) entry which is preliminary data.</text>
</comment>
<sequence length="62" mass="7616">MNKDRKYMNLKHLIVYDRRQVLFCTFKYVSWKKYDYLISVLSIKFYITISIQGEELAMEIEV</sequence>
<dbReference type="AlphaFoldDB" id="A0A1H9IBC4"/>
<evidence type="ECO:0000313" key="1">
    <source>
        <dbReference type="EMBL" id="SEQ71883.1"/>
    </source>
</evidence>
<dbReference type="Proteomes" id="UP000199410">
    <property type="component" value="Unassembled WGS sequence"/>
</dbReference>
<protein>
    <submittedName>
        <fullName evidence="1">Uncharacterized protein</fullName>
    </submittedName>
</protein>
<evidence type="ECO:0000313" key="2">
    <source>
        <dbReference type="Proteomes" id="UP000199410"/>
    </source>
</evidence>
<gene>
    <name evidence="1" type="ORF">SAMN02787113_02224</name>
</gene>
<accession>A0A1H9IBC4</accession>
<dbReference type="EMBL" id="FOEL01000007">
    <property type="protein sequence ID" value="SEQ71883.1"/>
    <property type="molecule type" value="Genomic_DNA"/>
</dbReference>